<dbReference type="InterPro" id="IPR001478">
    <property type="entry name" value="PDZ"/>
</dbReference>
<dbReference type="Gene3D" id="2.30.42.10">
    <property type="match status" value="1"/>
</dbReference>
<evidence type="ECO:0000313" key="2">
    <source>
        <dbReference type="EMBL" id="KAJ8975333.1"/>
    </source>
</evidence>
<gene>
    <name evidence="2" type="ORF">NQ317_008744</name>
</gene>
<dbReference type="PANTHER" id="PTHR46900">
    <property type="entry name" value="TYROSINE-PROTEIN PHOSPHATASE NON-RECEPTOR TYPE 13"/>
    <property type="match status" value="1"/>
</dbReference>
<proteinExistence type="predicted"/>
<reference evidence="2" key="1">
    <citation type="journal article" date="2023" name="Insect Mol. Biol.">
        <title>Genome sequencing provides insights into the evolution of gene families encoding plant cell wall-degrading enzymes in longhorned beetles.</title>
        <authorList>
            <person name="Shin N.R."/>
            <person name="Okamura Y."/>
            <person name="Kirsch R."/>
            <person name="Pauchet Y."/>
        </authorList>
    </citation>
    <scope>NUCLEOTIDE SEQUENCE</scope>
    <source>
        <strain evidence="2">MMC_N1</strain>
    </source>
</reference>
<evidence type="ECO:0000259" key="1">
    <source>
        <dbReference type="PROSITE" id="PS50106"/>
    </source>
</evidence>
<dbReference type="PANTHER" id="PTHR46900:SF2">
    <property type="entry name" value="TYROSINE-PROTEIN PHOSPHATASE NON-RECEPTOR TYPE 13"/>
    <property type="match status" value="1"/>
</dbReference>
<dbReference type="EMBL" id="JAPWTJ010000841">
    <property type="protein sequence ID" value="KAJ8975333.1"/>
    <property type="molecule type" value="Genomic_DNA"/>
</dbReference>
<evidence type="ECO:0000313" key="3">
    <source>
        <dbReference type="Proteomes" id="UP001162164"/>
    </source>
</evidence>
<dbReference type="Pfam" id="PF00595">
    <property type="entry name" value="PDZ"/>
    <property type="match status" value="1"/>
</dbReference>
<dbReference type="Proteomes" id="UP001162164">
    <property type="component" value="Unassembled WGS sequence"/>
</dbReference>
<keyword evidence="3" id="KW-1185">Reference proteome</keyword>
<dbReference type="InterPro" id="IPR052074">
    <property type="entry name" value="NonRcpt_TyrProt_Phosphatase"/>
</dbReference>
<comment type="caution">
    <text evidence="2">The sequence shown here is derived from an EMBL/GenBank/DDBJ whole genome shotgun (WGS) entry which is preliminary data.</text>
</comment>
<sequence>MQITEGSDGNVYIQSVILGGPAHLSGNVLSGDQVVAVDGRSLLGVKYDDALELLKSRGEKVEFILSRVVSSRNKNPSHFGMKKANLSNINETHITNTKFDLTVDRTHRAIAGSNSHLYPQTPYRNYRRESPVEKHLTESCYDISNLHKYGLSAKLYTEVPYHKHIRYEIEAERDNLILKNSRSTKNSQLAGALNKNISKSCSHLCSEDKAVVVKMIPKCNVDVSAFRSLDRQYLKRKGLQEQQNETSTTSPIALPRSLGLSRKWRGPVRYPVTPIKKVVDTHDTDSCAYVSTSDEEQVFI</sequence>
<protein>
    <recommendedName>
        <fullName evidence="1">PDZ domain-containing protein</fullName>
    </recommendedName>
</protein>
<dbReference type="SUPFAM" id="SSF50156">
    <property type="entry name" value="PDZ domain-like"/>
    <property type="match status" value="1"/>
</dbReference>
<dbReference type="InterPro" id="IPR036034">
    <property type="entry name" value="PDZ_sf"/>
</dbReference>
<feature type="domain" description="PDZ" evidence="1">
    <location>
        <begin position="1"/>
        <end position="69"/>
    </location>
</feature>
<name>A0ABQ9JAY3_9CUCU</name>
<dbReference type="SMART" id="SM00228">
    <property type="entry name" value="PDZ"/>
    <property type="match status" value="1"/>
</dbReference>
<accession>A0ABQ9JAY3</accession>
<dbReference type="PROSITE" id="PS50106">
    <property type="entry name" value="PDZ"/>
    <property type="match status" value="1"/>
</dbReference>
<organism evidence="2 3">
    <name type="scientific">Molorchus minor</name>
    <dbReference type="NCBI Taxonomy" id="1323400"/>
    <lineage>
        <taxon>Eukaryota</taxon>
        <taxon>Metazoa</taxon>
        <taxon>Ecdysozoa</taxon>
        <taxon>Arthropoda</taxon>
        <taxon>Hexapoda</taxon>
        <taxon>Insecta</taxon>
        <taxon>Pterygota</taxon>
        <taxon>Neoptera</taxon>
        <taxon>Endopterygota</taxon>
        <taxon>Coleoptera</taxon>
        <taxon>Polyphaga</taxon>
        <taxon>Cucujiformia</taxon>
        <taxon>Chrysomeloidea</taxon>
        <taxon>Cerambycidae</taxon>
        <taxon>Lamiinae</taxon>
        <taxon>Monochamini</taxon>
        <taxon>Molorchus</taxon>
    </lineage>
</organism>